<dbReference type="Proteomes" id="UP000198847">
    <property type="component" value="Unassembled WGS sequence"/>
</dbReference>
<evidence type="ECO:0000256" key="5">
    <source>
        <dbReference type="ARBA" id="ARBA00022679"/>
    </source>
</evidence>
<comment type="catalytic activity">
    <reaction evidence="1">
        <text>ATP + protein L-histidine = ADP + protein N-phospho-L-histidine.</text>
        <dbReference type="EC" id="2.7.13.3"/>
    </reaction>
</comment>
<dbReference type="InterPro" id="IPR004358">
    <property type="entry name" value="Sig_transdc_His_kin-like_C"/>
</dbReference>
<dbReference type="CDD" id="cd00075">
    <property type="entry name" value="HATPase"/>
    <property type="match status" value="1"/>
</dbReference>
<dbReference type="EC" id="2.7.13.3" evidence="3"/>
<dbReference type="Gene3D" id="1.10.287.130">
    <property type="match status" value="1"/>
</dbReference>
<evidence type="ECO:0000313" key="12">
    <source>
        <dbReference type="Proteomes" id="UP000198847"/>
    </source>
</evidence>
<keyword evidence="9" id="KW-0812">Transmembrane</keyword>
<dbReference type="PROSITE" id="PS50109">
    <property type="entry name" value="HIS_KIN"/>
    <property type="match status" value="1"/>
</dbReference>
<evidence type="ECO:0000256" key="3">
    <source>
        <dbReference type="ARBA" id="ARBA00012438"/>
    </source>
</evidence>
<dbReference type="STRING" id="112903.SAMN04490178_12210"/>
<dbReference type="GO" id="GO:0005886">
    <property type="term" value="C:plasma membrane"/>
    <property type="evidence" value="ECO:0007669"/>
    <property type="project" value="TreeGrafter"/>
</dbReference>
<evidence type="ECO:0000259" key="10">
    <source>
        <dbReference type="PROSITE" id="PS50109"/>
    </source>
</evidence>
<dbReference type="FunFam" id="1.10.287.130:FF:000001">
    <property type="entry name" value="Two-component sensor histidine kinase"/>
    <property type="match status" value="1"/>
</dbReference>
<dbReference type="PANTHER" id="PTHR45453:SF1">
    <property type="entry name" value="PHOSPHATE REGULON SENSOR PROTEIN PHOR"/>
    <property type="match status" value="1"/>
</dbReference>
<evidence type="ECO:0000256" key="2">
    <source>
        <dbReference type="ARBA" id="ARBA00004370"/>
    </source>
</evidence>
<reference evidence="11 12" key="1">
    <citation type="submission" date="2016-10" db="EMBL/GenBank/DDBJ databases">
        <authorList>
            <person name="de Groot N.N."/>
        </authorList>
    </citation>
    <scope>NUCLEOTIDE SEQUENCE [LARGE SCALE GENOMIC DNA]</scope>
    <source>
        <strain evidence="11 12">DSM 13305</strain>
    </source>
</reference>
<keyword evidence="8 9" id="KW-0472">Membrane</keyword>
<name>A0A1H8XBY0_9FIRM</name>
<dbReference type="PRINTS" id="PR00344">
    <property type="entry name" value="BCTRLSENSOR"/>
</dbReference>
<keyword evidence="4" id="KW-0597">Phosphoprotein</keyword>
<dbReference type="InterPro" id="IPR003661">
    <property type="entry name" value="HisK_dim/P_dom"/>
</dbReference>
<protein>
    <recommendedName>
        <fullName evidence="3">histidine kinase</fullName>
        <ecNumber evidence="3">2.7.13.3</ecNumber>
    </recommendedName>
</protein>
<evidence type="ECO:0000256" key="8">
    <source>
        <dbReference type="ARBA" id="ARBA00023136"/>
    </source>
</evidence>
<dbReference type="EMBL" id="FODY01000022">
    <property type="protein sequence ID" value="SEP37322.1"/>
    <property type="molecule type" value="Genomic_DNA"/>
</dbReference>
<organism evidence="11 12">
    <name type="scientific">Propionispora vibrioides</name>
    <dbReference type="NCBI Taxonomy" id="112903"/>
    <lineage>
        <taxon>Bacteria</taxon>
        <taxon>Bacillati</taxon>
        <taxon>Bacillota</taxon>
        <taxon>Negativicutes</taxon>
        <taxon>Selenomonadales</taxon>
        <taxon>Sporomusaceae</taxon>
        <taxon>Propionispora</taxon>
    </lineage>
</organism>
<keyword evidence="12" id="KW-1185">Reference proteome</keyword>
<keyword evidence="5" id="KW-0808">Transferase</keyword>
<dbReference type="InterPro" id="IPR036097">
    <property type="entry name" value="HisK_dim/P_sf"/>
</dbReference>
<proteinExistence type="predicted"/>
<dbReference type="InterPro" id="IPR050351">
    <property type="entry name" value="BphY/WalK/GraS-like"/>
</dbReference>
<evidence type="ECO:0000313" key="11">
    <source>
        <dbReference type="EMBL" id="SEP37322.1"/>
    </source>
</evidence>
<dbReference type="Pfam" id="PF02518">
    <property type="entry name" value="HATPase_c"/>
    <property type="match status" value="1"/>
</dbReference>
<comment type="subcellular location">
    <subcellularLocation>
        <location evidence="2">Membrane</location>
    </subcellularLocation>
</comment>
<dbReference type="FunFam" id="3.30.565.10:FF:000006">
    <property type="entry name" value="Sensor histidine kinase WalK"/>
    <property type="match status" value="1"/>
</dbReference>
<gene>
    <name evidence="11" type="ORF">SAMN04490178_12210</name>
</gene>
<dbReference type="RefSeq" id="WP_091749579.1">
    <property type="nucleotide sequence ID" value="NZ_FODY01000022.1"/>
</dbReference>
<feature type="transmembrane region" description="Helical" evidence="9">
    <location>
        <begin position="12"/>
        <end position="37"/>
    </location>
</feature>
<sequence>MFTKIRWRLTFLYSGFMGFFLLAFVVSTYFGLSWVVYSNEKDEVLLFAEEEAREHAAVMMHGELLQQAFQDQENRDMGRMFAYAFDNTGKMITAEKPNSVVEDAVLDEIAHWNAPMGEVVRLPVDLPNTDKDLLMMLVALPVMHGEEQLGTVYVGRDSSQYYQLLQTLLYILVLVSLVFLLVASAGGYIMAGRAMIPIKKSYERQRDFVADASHELRTPLSVLMASVEAVQAEQQNEEQGFVRQVLADMKDEIRRMTRLISDLLTLARADAAVINLFKENFDLVPLVEQAVRAMQHLAVEKTIKIDFSAAETSLLIFADKERINQLLLILLDNGIKYVPAGGRVVVNLERAAKAEEVVLGVTDNGPGIPESEQAMIFERFYRMDKERSREMGGSGLGLSIAKWITEAHGGTITVKSRPGQGASFIVTLPRAF</sequence>
<dbReference type="SUPFAM" id="SSF47384">
    <property type="entry name" value="Homodimeric domain of signal transducing histidine kinase"/>
    <property type="match status" value="1"/>
</dbReference>
<dbReference type="InterPro" id="IPR005467">
    <property type="entry name" value="His_kinase_dom"/>
</dbReference>
<dbReference type="PANTHER" id="PTHR45453">
    <property type="entry name" value="PHOSPHATE REGULON SENSOR PROTEIN PHOR"/>
    <property type="match status" value="1"/>
</dbReference>
<dbReference type="InterPro" id="IPR003594">
    <property type="entry name" value="HATPase_dom"/>
</dbReference>
<keyword evidence="7" id="KW-0902">Two-component regulatory system</keyword>
<feature type="transmembrane region" description="Helical" evidence="9">
    <location>
        <begin position="168"/>
        <end position="191"/>
    </location>
</feature>
<keyword evidence="9" id="KW-1133">Transmembrane helix</keyword>
<dbReference type="AlphaFoldDB" id="A0A1H8XBY0"/>
<dbReference type="InterPro" id="IPR036890">
    <property type="entry name" value="HATPase_C_sf"/>
</dbReference>
<dbReference type="CDD" id="cd00082">
    <property type="entry name" value="HisKA"/>
    <property type="match status" value="1"/>
</dbReference>
<dbReference type="SMART" id="SM00387">
    <property type="entry name" value="HATPase_c"/>
    <property type="match status" value="1"/>
</dbReference>
<dbReference type="OrthoDB" id="9786919at2"/>
<dbReference type="Gene3D" id="3.30.565.10">
    <property type="entry name" value="Histidine kinase-like ATPase, C-terminal domain"/>
    <property type="match status" value="1"/>
</dbReference>
<accession>A0A1H8XBY0</accession>
<dbReference type="SUPFAM" id="SSF55874">
    <property type="entry name" value="ATPase domain of HSP90 chaperone/DNA topoisomerase II/histidine kinase"/>
    <property type="match status" value="1"/>
</dbReference>
<dbReference type="GO" id="GO:0004721">
    <property type="term" value="F:phosphoprotein phosphatase activity"/>
    <property type="evidence" value="ECO:0007669"/>
    <property type="project" value="TreeGrafter"/>
</dbReference>
<evidence type="ECO:0000256" key="1">
    <source>
        <dbReference type="ARBA" id="ARBA00000085"/>
    </source>
</evidence>
<evidence type="ECO:0000256" key="4">
    <source>
        <dbReference type="ARBA" id="ARBA00022553"/>
    </source>
</evidence>
<evidence type="ECO:0000256" key="6">
    <source>
        <dbReference type="ARBA" id="ARBA00022777"/>
    </source>
</evidence>
<evidence type="ECO:0000256" key="9">
    <source>
        <dbReference type="SAM" id="Phobius"/>
    </source>
</evidence>
<keyword evidence="6 11" id="KW-0418">Kinase</keyword>
<evidence type="ECO:0000256" key="7">
    <source>
        <dbReference type="ARBA" id="ARBA00023012"/>
    </source>
</evidence>
<dbReference type="GO" id="GO:0016036">
    <property type="term" value="P:cellular response to phosphate starvation"/>
    <property type="evidence" value="ECO:0007669"/>
    <property type="project" value="TreeGrafter"/>
</dbReference>
<dbReference type="GO" id="GO:0000155">
    <property type="term" value="F:phosphorelay sensor kinase activity"/>
    <property type="evidence" value="ECO:0007669"/>
    <property type="project" value="InterPro"/>
</dbReference>
<dbReference type="SMART" id="SM00388">
    <property type="entry name" value="HisKA"/>
    <property type="match status" value="1"/>
</dbReference>
<feature type="domain" description="Histidine kinase" evidence="10">
    <location>
        <begin position="211"/>
        <end position="432"/>
    </location>
</feature>
<dbReference type="Pfam" id="PF00512">
    <property type="entry name" value="HisKA"/>
    <property type="match status" value="1"/>
</dbReference>